<evidence type="ECO:0000259" key="1">
    <source>
        <dbReference type="Pfam" id="PF01408"/>
    </source>
</evidence>
<keyword evidence="3" id="KW-0560">Oxidoreductase</keyword>
<dbReference type="GO" id="GO:0016491">
    <property type="term" value="F:oxidoreductase activity"/>
    <property type="evidence" value="ECO:0007669"/>
    <property type="project" value="UniProtKB-KW"/>
</dbReference>
<dbReference type="InterPro" id="IPR000683">
    <property type="entry name" value="Gfo/Idh/MocA-like_OxRdtase_N"/>
</dbReference>
<proteinExistence type="predicted"/>
<dbReference type="EC" id="1.1.1.-" evidence="3"/>
<accession>A0A1C7FE41</accession>
<sequence>MIMNSIMSKVAVIGLGNIATRHRRNLKILFPETELLVMSASGRVPTETISDSDGIVTSVDALIEAKVELVIVASPAPFHAQHAIPLIEAGIPTLIEKPVTTTIDDAQAIQQAISQHKTPVAVGYCLRYLPSALKLKALLVGNEIGTLYNAHIEIGQYLPDWRPSKDYRDCVSANKNLGGGVLFELSHELDYAQWLLGPLHLQYALLRSSKELNLEVEDMADIITLTDTGAVTTIHLDFLQRKAHRKCSFIGSKGRIDWDLIQNQLTLITAAESRVIYNEPEWDKNLMYLAMITDFIQMINQAPHSCIEMNAAASTVDLINQIKSTEVL</sequence>
<dbReference type="PANTHER" id="PTHR43377">
    <property type="entry name" value="BILIVERDIN REDUCTASE A"/>
    <property type="match status" value="1"/>
</dbReference>
<gene>
    <name evidence="3" type="ORF">VSVS05_02645</name>
</gene>
<dbReference type="Pfam" id="PF22725">
    <property type="entry name" value="GFO_IDH_MocA_C3"/>
    <property type="match status" value="1"/>
</dbReference>
<dbReference type="SUPFAM" id="SSF51735">
    <property type="entry name" value="NAD(P)-binding Rossmann-fold domains"/>
    <property type="match status" value="1"/>
</dbReference>
<keyword evidence="4" id="KW-1185">Reference proteome</keyword>
<dbReference type="InterPro" id="IPR036291">
    <property type="entry name" value="NAD(P)-bd_dom_sf"/>
</dbReference>
<dbReference type="PATRIC" id="fig|45658.7.peg.2605"/>
<dbReference type="EMBL" id="CP016414">
    <property type="protein sequence ID" value="ANU37723.1"/>
    <property type="molecule type" value="Genomic_DNA"/>
</dbReference>
<name>A0A1C7FE41_9VIBR</name>
<dbReference type="InterPro" id="IPR055170">
    <property type="entry name" value="GFO_IDH_MocA-like_dom"/>
</dbReference>
<feature type="domain" description="Gfo/Idh/MocA-like oxidoreductase N-terminal" evidence="1">
    <location>
        <begin position="9"/>
        <end position="124"/>
    </location>
</feature>
<dbReference type="Gene3D" id="3.40.50.720">
    <property type="entry name" value="NAD(P)-binding Rossmann-like Domain"/>
    <property type="match status" value="1"/>
</dbReference>
<evidence type="ECO:0000313" key="3">
    <source>
        <dbReference type="EMBL" id="ANU37723.1"/>
    </source>
</evidence>
<feature type="domain" description="GFO/IDH/MocA-like oxidoreductase" evidence="2">
    <location>
        <begin position="133"/>
        <end position="256"/>
    </location>
</feature>
<dbReference type="PANTHER" id="PTHR43377:SF1">
    <property type="entry name" value="BILIVERDIN REDUCTASE A"/>
    <property type="match status" value="1"/>
</dbReference>
<dbReference type="Proteomes" id="UP000092528">
    <property type="component" value="Chromosome 1"/>
</dbReference>
<protein>
    <submittedName>
        <fullName evidence="3">Inositol 2-dehydrogenase</fullName>
        <ecNumber evidence="3">1.1.1.-</ecNumber>
    </submittedName>
</protein>
<evidence type="ECO:0000313" key="4">
    <source>
        <dbReference type="Proteomes" id="UP000092528"/>
    </source>
</evidence>
<dbReference type="AlphaFoldDB" id="A0A1C7FE41"/>
<dbReference type="Gene3D" id="3.30.360.10">
    <property type="entry name" value="Dihydrodipicolinate Reductase, domain 2"/>
    <property type="match status" value="1"/>
</dbReference>
<organism evidence="3 4">
    <name type="scientific">Vibrio scophthalmi</name>
    <dbReference type="NCBI Taxonomy" id="45658"/>
    <lineage>
        <taxon>Bacteria</taxon>
        <taxon>Pseudomonadati</taxon>
        <taxon>Pseudomonadota</taxon>
        <taxon>Gammaproteobacteria</taxon>
        <taxon>Vibrionales</taxon>
        <taxon>Vibrionaceae</taxon>
        <taxon>Vibrio</taxon>
    </lineage>
</organism>
<dbReference type="SUPFAM" id="SSF55347">
    <property type="entry name" value="Glyceraldehyde-3-phosphate dehydrogenase-like, C-terminal domain"/>
    <property type="match status" value="1"/>
</dbReference>
<dbReference type="Pfam" id="PF01408">
    <property type="entry name" value="GFO_IDH_MocA"/>
    <property type="match status" value="1"/>
</dbReference>
<reference evidence="3 4" key="1">
    <citation type="submission" date="2016-07" db="EMBL/GenBank/DDBJ databases">
        <title>Genome sequencing of Vibrio scophthalmi strain VS-05, an isolated from Paralichthys olivaceus.</title>
        <authorList>
            <person name="Han H.-J."/>
        </authorList>
    </citation>
    <scope>NUCLEOTIDE SEQUENCE [LARGE SCALE GENOMIC DNA]</scope>
    <source>
        <strain evidence="3 4">VS-05</strain>
    </source>
</reference>
<evidence type="ECO:0000259" key="2">
    <source>
        <dbReference type="Pfam" id="PF22725"/>
    </source>
</evidence>
<dbReference type="InterPro" id="IPR051450">
    <property type="entry name" value="Gfo/Idh/MocA_Oxidoreductases"/>
</dbReference>
<dbReference type="GO" id="GO:0000166">
    <property type="term" value="F:nucleotide binding"/>
    <property type="evidence" value="ECO:0007669"/>
    <property type="project" value="InterPro"/>
</dbReference>